<gene>
    <name evidence="2" type="ORF">EVOR1521_LOCUS6996</name>
</gene>
<dbReference type="Proteomes" id="UP001178507">
    <property type="component" value="Unassembled WGS sequence"/>
</dbReference>
<feature type="region of interest" description="Disordered" evidence="1">
    <location>
        <begin position="244"/>
        <end position="273"/>
    </location>
</feature>
<proteinExistence type="predicted"/>
<protein>
    <submittedName>
        <fullName evidence="2">Uncharacterized protein</fullName>
    </submittedName>
</protein>
<reference evidence="2" key="1">
    <citation type="submission" date="2023-08" db="EMBL/GenBank/DDBJ databases">
        <authorList>
            <person name="Chen Y."/>
            <person name="Shah S."/>
            <person name="Dougan E. K."/>
            <person name="Thang M."/>
            <person name="Chan C."/>
        </authorList>
    </citation>
    <scope>NUCLEOTIDE SEQUENCE</scope>
</reference>
<evidence type="ECO:0000256" key="1">
    <source>
        <dbReference type="SAM" id="MobiDB-lite"/>
    </source>
</evidence>
<dbReference type="EMBL" id="CAUJNA010000546">
    <property type="protein sequence ID" value="CAJ1378456.1"/>
    <property type="molecule type" value="Genomic_DNA"/>
</dbReference>
<feature type="region of interest" description="Disordered" evidence="1">
    <location>
        <begin position="114"/>
        <end position="138"/>
    </location>
</feature>
<accession>A0AA36I0G4</accession>
<name>A0AA36I0G4_9DINO</name>
<organism evidence="2 3">
    <name type="scientific">Effrenium voratum</name>
    <dbReference type="NCBI Taxonomy" id="2562239"/>
    <lineage>
        <taxon>Eukaryota</taxon>
        <taxon>Sar</taxon>
        <taxon>Alveolata</taxon>
        <taxon>Dinophyceae</taxon>
        <taxon>Suessiales</taxon>
        <taxon>Symbiodiniaceae</taxon>
        <taxon>Effrenium</taxon>
    </lineage>
</organism>
<dbReference type="AlphaFoldDB" id="A0AA36I0G4"/>
<sequence length="341" mass="36788">MPRDVLSGFFSRDIIDQEIHQLCENWPVILEDNTIIRKSQGRYRINGRDVSVLLITHEGAKEEEELAHSSRANSLNELAEPALVVKDGPLTQPFLDYVLDTGKEEVYSLVKKSMEEPKPIPSQPLASDLKGGKLPGEGDAERLEAMSLAWTAEENSQALADVPAMPPPPPLPKSSEPVQAAAGVPLVPVTSWSAEIDQKLQAESVVEIIMDLPIIPASTFACHALTSLCAGGQVCAKPQPMGPRCASTAKPDAETREVDVGAAPRGEPPVEPCVSFPSAPEDIVCPECSPSSETAGERRRHRFNEVILPGELDGKATSPIRKAPSKPAPEMLLEDVSFEMI</sequence>
<evidence type="ECO:0000313" key="2">
    <source>
        <dbReference type="EMBL" id="CAJ1378456.1"/>
    </source>
</evidence>
<comment type="caution">
    <text evidence="2">The sequence shown here is derived from an EMBL/GenBank/DDBJ whole genome shotgun (WGS) entry which is preliminary data.</text>
</comment>
<evidence type="ECO:0000313" key="3">
    <source>
        <dbReference type="Proteomes" id="UP001178507"/>
    </source>
</evidence>
<keyword evidence="3" id="KW-1185">Reference proteome</keyword>